<evidence type="ECO:0000313" key="2">
    <source>
        <dbReference type="Proteomes" id="UP000287394"/>
    </source>
</evidence>
<dbReference type="KEGG" id="ccot:CCAX7_45940"/>
<proteinExistence type="predicted"/>
<keyword evidence="2" id="KW-1185">Reference proteome</keyword>
<accession>A0A402D5C0</accession>
<sequence>MLFFEAYQAAEDPLAVWPPIDIITQKNHHVAWPQTCGEPAQRWIEHVELAMDITDGKYHLCAGLPSPFVLEPRK</sequence>
<dbReference type="EMBL" id="AP025739">
    <property type="protein sequence ID" value="BDI32543.1"/>
    <property type="molecule type" value="Genomic_DNA"/>
</dbReference>
<name>A0A402D5C0_9BACT</name>
<gene>
    <name evidence="1" type="ORF">CCAX7_45940</name>
</gene>
<evidence type="ECO:0000313" key="1">
    <source>
        <dbReference type="EMBL" id="BDI32543.1"/>
    </source>
</evidence>
<dbReference type="AlphaFoldDB" id="A0A402D5C0"/>
<organism evidence="1 2">
    <name type="scientific">Capsulimonas corticalis</name>
    <dbReference type="NCBI Taxonomy" id="2219043"/>
    <lineage>
        <taxon>Bacteria</taxon>
        <taxon>Bacillati</taxon>
        <taxon>Armatimonadota</taxon>
        <taxon>Armatimonadia</taxon>
        <taxon>Capsulimonadales</taxon>
        <taxon>Capsulimonadaceae</taxon>
        <taxon>Capsulimonas</taxon>
    </lineage>
</organism>
<protein>
    <submittedName>
        <fullName evidence="1">Uncharacterized protein</fullName>
    </submittedName>
</protein>
<dbReference type="Proteomes" id="UP000287394">
    <property type="component" value="Chromosome"/>
</dbReference>
<reference evidence="1 2" key="1">
    <citation type="journal article" date="2019" name="Int. J. Syst. Evol. Microbiol.">
        <title>Capsulimonas corticalis gen. nov., sp. nov., an aerobic capsulated bacterium, of a novel bacterial order, Capsulimonadales ord. nov., of the class Armatimonadia of the phylum Armatimonadetes.</title>
        <authorList>
            <person name="Li J."/>
            <person name="Kudo C."/>
            <person name="Tonouchi A."/>
        </authorList>
    </citation>
    <scope>NUCLEOTIDE SEQUENCE [LARGE SCALE GENOMIC DNA]</scope>
    <source>
        <strain evidence="1 2">AX-7</strain>
    </source>
</reference>